<dbReference type="InterPro" id="IPR003439">
    <property type="entry name" value="ABC_transporter-like_ATP-bd"/>
</dbReference>
<dbReference type="PROSITE" id="PS50893">
    <property type="entry name" value="ABC_TRANSPORTER_2"/>
    <property type="match status" value="1"/>
</dbReference>
<dbReference type="EMBL" id="DRKW01000050">
    <property type="protein sequence ID" value="HEB73759.1"/>
    <property type="molecule type" value="Genomic_DNA"/>
</dbReference>
<reference evidence="6 8" key="1">
    <citation type="submission" date="2015-10" db="EMBL/GenBank/DDBJ databases">
        <title>Candidatus Desulfofervidus auxilii, a hydrogenotrophic sulfate-reducing bacterium involved in the thermophilic anaerobic oxidation of methane.</title>
        <authorList>
            <person name="Krukenberg V."/>
            <person name="Richter M."/>
            <person name="Wegener G."/>
        </authorList>
    </citation>
    <scope>NUCLEOTIDE SEQUENCE [LARGE SCALE GENOMIC DNA]</scope>
    <source>
        <strain evidence="6 8">HS1</strain>
    </source>
</reference>
<feature type="domain" description="ABC transporter" evidence="5">
    <location>
        <begin position="7"/>
        <end position="229"/>
    </location>
</feature>
<dbReference type="GO" id="GO:0005886">
    <property type="term" value="C:plasma membrane"/>
    <property type="evidence" value="ECO:0007669"/>
    <property type="project" value="TreeGrafter"/>
</dbReference>
<keyword evidence="1" id="KW-0813">Transport</keyword>
<dbReference type="PANTHER" id="PTHR24220">
    <property type="entry name" value="IMPORT ATP-BINDING PROTEIN"/>
    <property type="match status" value="1"/>
</dbReference>
<dbReference type="FunFam" id="3.40.50.300:FF:000032">
    <property type="entry name" value="Export ABC transporter ATP-binding protein"/>
    <property type="match status" value="1"/>
</dbReference>
<organism evidence="7">
    <name type="scientific">Desulfofervidus auxilii</name>
    <dbReference type="NCBI Taxonomy" id="1621989"/>
    <lineage>
        <taxon>Bacteria</taxon>
        <taxon>Pseudomonadati</taxon>
        <taxon>Thermodesulfobacteriota</taxon>
        <taxon>Candidatus Desulfofervidia</taxon>
        <taxon>Candidatus Desulfofervidales</taxon>
        <taxon>Candidatus Desulfofervidaceae</taxon>
        <taxon>Candidatus Desulfofervidus</taxon>
    </lineage>
</organism>
<sequence length="229" mass="25982">MNNQPLLEVRNLWKSFSHKEYQIEILKGIDLKIFKGNTIAITGASGVGKSTLLHILATLERPTKGKVFYKGQDLFQLSSDALARFRNQKLGFVFQFHYLLPEFTAWENVMLPALIAGWSEKKAKEQARRLLQEVGVYHRRNHRPGELSGGEQQRVAIARALVLEPELIWADEPTGNLDQNTAEKVQSLLFSIHQKTGITMIVATHNLKLASLFAICYELTQGQLIRKQC</sequence>
<evidence type="ECO:0000313" key="8">
    <source>
        <dbReference type="Proteomes" id="UP000070560"/>
    </source>
</evidence>
<reference evidence="7" key="2">
    <citation type="journal article" date="2020" name="mSystems">
        <title>Genome- and Community-Level Interaction Insights into Carbon Utilization and Element Cycling Functions of Hydrothermarchaeota in Hydrothermal Sediment.</title>
        <authorList>
            <person name="Zhou Z."/>
            <person name="Liu Y."/>
            <person name="Xu W."/>
            <person name="Pan J."/>
            <person name="Luo Z.H."/>
            <person name="Li M."/>
        </authorList>
    </citation>
    <scope>NUCLEOTIDE SEQUENCE [LARGE SCALE GENOMIC DNA]</scope>
    <source>
        <strain evidence="7">HyVt-45</strain>
    </source>
</reference>
<dbReference type="InterPro" id="IPR017911">
    <property type="entry name" value="MacB-like_ATP-bd"/>
</dbReference>
<evidence type="ECO:0000256" key="4">
    <source>
        <dbReference type="ARBA" id="ARBA00038388"/>
    </source>
</evidence>
<dbReference type="InterPro" id="IPR017871">
    <property type="entry name" value="ABC_transporter-like_CS"/>
</dbReference>
<dbReference type="InterPro" id="IPR015854">
    <property type="entry name" value="ABC_transpr_LolD-like"/>
</dbReference>
<evidence type="ECO:0000313" key="7">
    <source>
        <dbReference type="EMBL" id="HEB73759.1"/>
    </source>
</evidence>
<dbReference type="GO" id="GO:0016887">
    <property type="term" value="F:ATP hydrolysis activity"/>
    <property type="evidence" value="ECO:0007669"/>
    <property type="project" value="InterPro"/>
</dbReference>
<evidence type="ECO:0000313" key="6">
    <source>
        <dbReference type="EMBL" id="AMM42208.1"/>
    </source>
</evidence>
<evidence type="ECO:0000256" key="3">
    <source>
        <dbReference type="ARBA" id="ARBA00022840"/>
    </source>
</evidence>
<dbReference type="GO" id="GO:0005524">
    <property type="term" value="F:ATP binding"/>
    <property type="evidence" value="ECO:0007669"/>
    <property type="project" value="UniProtKB-KW"/>
</dbReference>
<name>A0A7V1N249_DESA2</name>
<dbReference type="KEGG" id="daw:HS1_002426"/>
<evidence type="ECO:0000256" key="2">
    <source>
        <dbReference type="ARBA" id="ARBA00022741"/>
    </source>
</evidence>
<dbReference type="InterPro" id="IPR003593">
    <property type="entry name" value="AAA+_ATPase"/>
</dbReference>
<dbReference type="GO" id="GO:0098796">
    <property type="term" value="C:membrane protein complex"/>
    <property type="evidence" value="ECO:0007669"/>
    <property type="project" value="UniProtKB-ARBA"/>
</dbReference>
<dbReference type="EMBL" id="CP013015">
    <property type="protein sequence ID" value="AMM42208.1"/>
    <property type="molecule type" value="Genomic_DNA"/>
</dbReference>
<comment type="similarity">
    <text evidence="4">Belongs to the ABC transporter superfamily. Macrolide exporter (TC 3.A.1.122) family.</text>
</comment>
<evidence type="ECO:0000259" key="5">
    <source>
        <dbReference type="PROSITE" id="PS50893"/>
    </source>
</evidence>
<evidence type="ECO:0000256" key="1">
    <source>
        <dbReference type="ARBA" id="ARBA00022448"/>
    </source>
</evidence>
<dbReference type="Gene3D" id="3.40.50.300">
    <property type="entry name" value="P-loop containing nucleotide triphosphate hydrolases"/>
    <property type="match status" value="1"/>
</dbReference>
<dbReference type="AlphaFoldDB" id="A0A7V1N249"/>
<dbReference type="SUPFAM" id="SSF52540">
    <property type="entry name" value="P-loop containing nucleoside triphosphate hydrolases"/>
    <property type="match status" value="1"/>
</dbReference>
<dbReference type="Pfam" id="PF00005">
    <property type="entry name" value="ABC_tran"/>
    <property type="match status" value="1"/>
</dbReference>
<gene>
    <name evidence="7" type="ORF">ENJ03_00865</name>
    <name evidence="6" type="ORF">HS1_002426</name>
</gene>
<accession>A0A7V1N249</accession>
<dbReference type="InterPro" id="IPR027417">
    <property type="entry name" value="P-loop_NTPase"/>
</dbReference>
<dbReference type="RefSeq" id="WP_066066004.1">
    <property type="nucleotide sequence ID" value="NZ_CP013015.1"/>
</dbReference>
<keyword evidence="8" id="KW-1185">Reference proteome</keyword>
<dbReference type="PANTHER" id="PTHR24220:SF689">
    <property type="entry name" value="LIPOPROTEIN-RELEASING SYSTEM ATP-BINDING PROTEIN LOLD"/>
    <property type="match status" value="1"/>
</dbReference>
<dbReference type="OrthoDB" id="9809450at2"/>
<dbReference type="GO" id="GO:0022857">
    <property type="term" value="F:transmembrane transporter activity"/>
    <property type="evidence" value="ECO:0007669"/>
    <property type="project" value="TreeGrafter"/>
</dbReference>
<dbReference type="SMART" id="SM00382">
    <property type="entry name" value="AAA"/>
    <property type="match status" value="1"/>
</dbReference>
<dbReference type="CDD" id="cd03255">
    <property type="entry name" value="ABC_MJ0796_LolCDE_FtsE"/>
    <property type="match status" value="1"/>
</dbReference>
<proteinExistence type="inferred from homology"/>
<keyword evidence="2" id="KW-0547">Nucleotide-binding</keyword>
<dbReference type="Proteomes" id="UP000070560">
    <property type="component" value="Chromosome"/>
</dbReference>
<dbReference type="Proteomes" id="UP000886268">
    <property type="component" value="Unassembled WGS sequence"/>
</dbReference>
<keyword evidence="3 7" id="KW-0067">ATP-binding</keyword>
<protein>
    <submittedName>
        <fullName evidence="7">ABC transporter ATP-binding protein</fullName>
    </submittedName>
</protein>
<dbReference type="PROSITE" id="PS00211">
    <property type="entry name" value="ABC_TRANSPORTER_1"/>
    <property type="match status" value="1"/>
</dbReference>